<comment type="catalytic activity">
    <reaction evidence="1">
        <text>ATP + protein L-histidine = ADP + protein N-phospho-L-histidine.</text>
        <dbReference type="EC" id="2.7.13.3"/>
    </reaction>
</comment>
<dbReference type="SMART" id="SM00388">
    <property type="entry name" value="HisKA"/>
    <property type="match status" value="1"/>
</dbReference>
<dbReference type="Pfam" id="PF00672">
    <property type="entry name" value="HAMP"/>
    <property type="match status" value="1"/>
</dbReference>
<evidence type="ECO:0000256" key="6">
    <source>
        <dbReference type="ARBA" id="ARBA00022692"/>
    </source>
</evidence>
<keyword evidence="4" id="KW-0597">Phosphoprotein</keyword>
<dbReference type="EMBL" id="QOQD01000002">
    <property type="protein sequence ID" value="RCL74378.1"/>
    <property type="molecule type" value="Genomic_DNA"/>
</dbReference>
<feature type="transmembrane region" description="Helical" evidence="11">
    <location>
        <begin position="18"/>
        <end position="37"/>
    </location>
</feature>
<proteinExistence type="predicted"/>
<dbReference type="Proteomes" id="UP000253570">
    <property type="component" value="Unassembled WGS sequence"/>
</dbReference>
<keyword evidence="5" id="KW-0808">Transferase</keyword>
<dbReference type="PROSITE" id="PS50109">
    <property type="entry name" value="HIS_KIN"/>
    <property type="match status" value="1"/>
</dbReference>
<dbReference type="SMART" id="SM00304">
    <property type="entry name" value="HAMP"/>
    <property type="match status" value="1"/>
</dbReference>
<evidence type="ECO:0000256" key="7">
    <source>
        <dbReference type="ARBA" id="ARBA00022777"/>
    </source>
</evidence>
<evidence type="ECO:0000256" key="4">
    <source>
        <dbReference type="ARBA" id="ARBA00022553"/>
    </source>
</evidence>
<dbReference type="SUPFAM" id="SSF158472">
    <property type="entry name" value="HAMP domain-like"/>
    <property type="match status" value="1"/>
</dbReference>
<evidence type="ECO:0000256" key="2">
    <source>
        <dbReference type="ARBA" id="ARBA00004370"/>
    </source>
</evidence>
<comment type="subcellular location">
    <subcellularLocation>
        <location evidence="2">Membrane</location>
    </subcellularLocation>
</comment>
<evidence type="ECO:0000256" key="8">
    <source>
        <dbReference type="ARBA" id="ARBA00022989"/>
    </source>
</evidence>
<dbReference type="CDD" id="cd06225">
    <property type="entry name" value="HAMP"/>
    <property type="match status" value="1"/>
</dbReference>
<organism evidence="14 15">
    <name type="scientific">PS1 clade bacterium</name>
    <dbReference type="NCBI Taxonomy" id="2175152"/>
    <lineage>
        <taxon>Bacteria</taxon>
        <taxon>Pseudomonadati</taxon>
        <taxon>Pseudomonadota</taxon>
        <taxon>Alphaproteobacteria</taxon>
        <taxon>PS1 clade</taxon>
    </lineage>
</organism>
<dbReference type="SUPFAM" id="SSF47384">
    <property type="entry name" value="Homodimeric domain of signal transducing histidine kinase"/>
    <property type="match status" value="1"/>
</dbReference>
<dbReference type="CDD" id="cd00082">
    <property type="entry name" value="HisKA"/>
    <property type="match status" value="1"/>
</dbReference>
<evidence type="ECO:0000313" key="14">
    <source>
        <dbReference type="EMBL" id="RCL74378.1"/>
    </source>
</evidence>
<dbReference type="InterPro" id="IPR005467">
    <property type="entry name" value="His_kinase_dom"/>
</dbReference>
<sequence length="544" mass="61687">MKIFNISRKIPISLSKRIIILNLIALLMLVFGILYLNQFRQGLIDAKIEALKTQSQIISNTISTSATSSKRTNLFLLDPNIDNGLGFDQRIIQYRNYTINKKLLEDIIIKLIIPEKIRAQVYDSNNKQMHDSNEFFLRKNIKKNNLQLSKENNFFTNIYLNTLNKLGINNLNRLKYSTNFNLLSDALNGSNNIVVSENEKNQAVVSIAVPIKKYKAIIGYLVLSTQDNAIDMIVNQERASILKVFIVAAFITILLSLVLSYTIGKPVKELADAADDVRNNLNRRHKIPDFSDRKDEIGNLSRSLNDMTASLYNRIDIIEKFSADVAHELRNPLTSLKSAVEAFPVIKKKSERIKLIEIINEDIDRIDRLISDISETSKLDTALTIEKREIVDLLEILSELINLQNFGGVTNKIFLKVESAGVKFYSKINKDRINQVFINLFDNARSFSTNGEEIAVAIRSDPSSIYITVSDSFGGIKGTKIDRIFDRFYTDRPVITGNNKHSGLGLSIAKQIIESHDGLISVKNNFKYSKKGATFEIKLPKYRV</sequence>
<keyword evidence="9" id="KW-0902">Two-component regulatory system</keyword>
<name>A0A368DRA7_9PROT</name>
<dbReference type="InterPro" id="IPR025908">
    <property type="entry name" value="Sensor_TM1"/>
</dbReference>
<feature type="domain" description="HAMP" evidence="13">
    <location>
        <begin position="261"/>
        <end position="316"/>
    </location>
</feature>
<dbReference type="InterPro" id="IPR003660">
    <property type="entry name" value="HAMP_dom"/>
</dbReference>
<dbReference type="GO" id="GO:0000155">
    <property type="term" value="F:phosphorelay sensor kinase activity"/>
    <property type="evidence" value="ECO:0007669"/>
    <property type="project" value="InterPro"/>
</dbReference>
<keyword evidence="8 11" id="KW-1133">Transmembrane helix</keyword>
<dbReference type="SUPFAM" id="SSF55874">
    <property type="entry name" value="ATPase domain of HSP90 chaperone/DNA topoisomerase II/histidine kinase"/>
    <property type="match status" value="1"/>
</dbReference>
<evidence type="ECO:0000256" key="3">
    <source>
        <dbReference type="ARBA" id="ARBA00012438"/>
    </source>
</evidence>
<evidence type="ECO:0000259" key="13">
    <source>
        <dbReference type="PROSITE" id="PS50885"/>
    </source>
</evidence>
<reference evidence="14 15" key="1">
    <citation type="journal article" date="2018" name="Microbiome">
        <title>Fine metagenomic profile of the Mediterranean stratified and mixed water columns revealed by assembly and recruitment.</title>
        <authorList>
            <person name="Haro-Moreno J.M."/>
            <person name="Lopez-Perez M."/>
            <person name="De La Torre J.R."/>
            <person name="Picazo A."/>
            <person name="Camacho A."/>
            <person name="Rodriguez-Valera F."/>
        </authorList>
    </citation>
    <scope>NUCLEOTIDE SEQUENCE [LARGE SCALE GENOMIC DNA]</scope>
    <source>
        <strain evidence="14">MED-G57</strain>
    </source>
</reference>
<dbReference type="InterPro" id="IPR003661">
    <property type="entry name" value="HisK_dim/P_dom"/>
</dbReference>
<dbReference type="Gene3D" id="1.10.287.130">
    <property type="match status" value="1"/>
</dbReference>
<feature type="domain" description="Histidine kinase" evidence="12">
    <location>
        <begin position="324"/>
        <end position="543"/>
    </location>
</feature>
<evidence type="ECO:0000256" key="10">
    <source>
        <dbReference type="ARBA" id="ARBA00023136"/>
    </source>
</evidence>
<dbReference type="PANTHER" id="PTHR45436">
    <property type="entry name" value="SENSOR HISTIDINE KINASE YKOH"/>
    <property type="match status" value="1"/>
</dbReference>
<dbReference type="InterPro" id="IPR003594">
    <property type="entry name" value="HATPase_dom"/>
</dbReference>
<dbReference type="AlphaFoldDB" id="A0A368DRA7"/>
<dbReference type="Pfam" id="PF13755">
    <property type="entry name" value="Sensor_TM1"/>
    <property type="match status" value="1"/>
</dbReference>
<evidence type="ECO:0000256" key="11">
    <source>
        <dbReference type="SAM" id="Phobius"/>
    </source>
</evidence>
<keyword evidence="7" id="KW-0418">Kinase</keyword>
<dbReference type="InterPro" id="IPR036097">
    <property type="entry name" value="HisK_dim/P_sf"/>
</dbReference>
<comment type="caution">
    <text evidence="14">The sequence shown here is derived from an EMBL/GenBank/DDBJ whole genome shotgun (WGS) entry which is preliminary data.</text>
</comment>
<evidence type="ECO:0000259" key="12">
    <source>
        <dbReference type="PROSITE" id="PS50109"/>
    </source>
</evidence>
<evidence type="ECO:0000256" key="5">
    <source>
        <dbReference type="ARBA" id="ARBA00022679"/>
    </source>
</evidence>
<dbReference type="Pfam" id="PF02518">
    <property type="entry name" value="HATPase_c"/>
    <property type="match status" value="1"/>
</dbReference>
<keyword evidence="6 11" id="KW-0812">Transmembrane</keyword>
<evidence type="ECO:0000256" key="9">
    <source>
        <dbReference type="ARBA" id="ARBA00023012"/>
    </source>
</evidence>
<dbReference type="SMART" id="SM00387">
    <property type="entry name" value="HATPase_c"/>
    <property type="match status" value="1"/>
</dbReference>
<dbReference type="InterPro" id="IPR050428">
    <property type="entry name" value="TCS_sensor_his_kinase"/>
</dbReference>
<dbReference type="EC" id="2.7.13.3" evidence="3"/>
<keyword evidence="10 11" id="KW-0472">Membrane</keyword>
<dbReference type="Pfam" id="PF00512">
    <property type="entry name" value="HisKA"/>
    <property type="match status" value="1"/>
</dbReference>
<dbReference type="PANTHER" id="PTHR45436:SF5">
    <property type="entry name" value="SENSOR HISTIDINE KINASE TRCS"/>
    <property type="match status" value="1"/>
</dbReference>
<dbReference type="GO" id="GO:0016020">
    <property type="term" value="C:membrane"/>
    <property type="evidence" value="ECO:0007669"/>
    <property type="project" value="UniProtKB-SubCell"/>
</dbReference>
<accession>A0A368DRA7</accession>
<evidence type="ECO:0000256" key="1">
    <source>
        <dbReference type="ARBA" id="ARBA00000085"/>
    </source>
</evidence>
<dbReference type="PROSITE" id="PS50885">
    <property type="entry name" value="HAMP"/>
    <property type="match status" value="1"/>
</dbReference>
<evidence type="ECO:0000313" key="15">
    <source>
        <dbReference type="Proteomes" id="UP000253570"/>
    </source>
</evidence>
<dbReference type="InterPro" id="IPR004358">
    <property type="entry name" value="Sig_transdc_His_kin-like_C"/>
</dbReference>
<dbReference type="InterPro" id="IPR036890">
    <property type="entry name" value="HATPase_C_sf"/>
</dbReference>
<dbReference type="PRINTS" id="PR00344">
    <property type="entry name" value="BCTRLSENSOR"/>
</dbReference>
<protein>
    <recommendedName>
        <fullName evidence="3">histidine kinase</fullName>
        <ecNumber evidence="3">2.7.13.3</ecNumber>
    </recommendedName>
</protein>
<dbReference type="Gene3D" id="3.30.565.10">
    <property type="entry name" value="Histidine kinase-like ATPase, C-terminal domain"/>
    <property type="match status" value="1"/>
</dbReference>
<dbReference type="Gene3D" id="6.10.340.10">
    <property type="match status" value="1"/>
</dbReference>
<feature type="transmembrane region" description="Helical" evidence="11">
    <location>
        <begin position="241"/>
        <end position="263"/>
    </location>
</feature>
<gene>
    <name evidence="14" type="ORF">DBW71_01235</name>
</gene>